<dbReference type="InterPro" id="IPR002182">
    <property type="entry name" value="NB-ARC"/>
</dbReference>
<evidence type="ECO:0000259" key="3">
    <source>
        <dbReference type="Pfam" id="PF01048"/>
    </source>
</evidence>
<feature type="domain" description="Nucleoside phosphorylase" evidence="3">
    <location>
        <begin position="14"/>
        <end position="134"/>
    </location>
</feature>
<evidence type="ECO:0000313" key="4">
    <source>
        <dbReference type="EMBL" id="KAK5054621.1"/>
    </source>
</evidence>
<evidence type="ECO:0008006" key="6">
    <source>
        <dbReference type="Google" id="ProtNLM"/>
    </source>
</evidence>
<dbReference type="Pfam" id="PF00931">
    <property type="entry name" value="NB-ARC"/>
    <property type="match status" value="1"/>
</dbReference>
<dbReference type="RefSeq" id="XP_064707394.1">
    <property type="nucleotide sequence ID" value="XM_064845136.1"/>
</dbReference>
<gene>
    <name evidence="4" type="ORF">LTR84_001512</name>
</gene>
<reference evidence="4 5" key="1">
    <citation type="submission" date="2023-08" db="EMBL/GenBank/DDBJ databases">
        <title>Black Yeasts Isolated from many extreme environments.</title>
        <authorList>
            <person name="Coleine C."/>
            <person name="Stajich J.E."/>
            <person name="Selbmann L."/>
        </authorList>
    </citation>
    <scope>NUCLEOTIDE SEQUENCE [LARGE SCALE GENOMIC DNA]</scope>
    <source>
        <strain evidence="4 5">CCFEE 5792</strain>
    </source>
</reference>
<dbReference type="GO" id="GO:0009116">
    <property type="term" value="P:nucleoside metabolic process"/>
    <property type="evidence" value="ECO:0007669"/>
    <property type="project" value="InterPro"/>
</dbReference>
<dbReference type="Gene3D" id="1.25.40.10">
    <property type="entry name" value="Tetratricopeptide repeat domain"/>
    <property type="match status" value="2"/>
</dbReference>
<dbReference type="GO" id="GO:0043531">
    <property type="term" value="F:ADP binding"/>
    <property type="evidence" value="ECO:0007669"/>
    <property type="project" value="InterPro"/>
</dbReference>
<dbReference type="Gene3D" id="3.40.50.1580">
    <property type="entry name" value="Nucleoside phosphorylase domain"/>
    <property type="match status" value="1"/>
</dbReference>
<dbReference type="EMBL" id="JAVRRD010000010">
    <property type="protein sequence ID" value="KAK5054621.1"/>
    <property type="molecule type" value="Genomic_DNA"/>
</dbReference>
<dbReference type="InterPro" id="IPR027417">
    <property type="entry name" value="P-loop_NTPase"/>
</dbReference>
<dbReference type="InterPro" id="IPR000845">
    <property type="entry name" value="Nucleoside_phosphorylase_d"/>
</dbReference>
<dbReference type="InterPro" id="IPR053137">
    <property type="entry name" value="NLR-like"/>
</dbReference>
<dbReference type="Gene3D" id="3.40.50.300">
    <property type="entry name" value="P-loop containing nucleotide triphosphate hydrolases"/>
    <property type="match status" value="1"/>
</dbReference>
<dbReference type="Pfam" id="PF01048">
    <property type="entry name" value="PNP_UDP_1"/>
    <property type="match status" value="1"/>
</dbReference>
<dbReference type="SUPFAM" id="SSF52540">
    <property type="entry name" value="P-loop containing nucleoside triphosphate hydrolases"/>
    <property type="match status" value="1"/>
</dbReference>
<feature type="compositionally biased region" description="Basic residues" evidence="1">
    <location>
        <begin position="1159"/>
        <end position="1170"/>
    </location>
</feature>
<dbReference type="AlphaFoldDB" id="A0AAV9NCW5"/>
<dbReference type="Pfam" id="PF13374">
    <property type="entry name" value="TPR_10"/>
    <property type="match status" value="4"/>
</dbReference>
<dbReference type="InterPro" id="IPR011990">
    <property type="entry name" value="TPR-like_helical_dom_sf"/>
</dbReference>
<dbReference type="PANTHER" id="PTHR46082">
    <property type="entry name" value="ATP/GTP-BINDING PROTEIN-RELATED"/>
    <property type="match status" value="1"/>
</dbReference>
<comment type="caution">
    <text evidence="4">The sequence shown here is derived from an EMBL/GenBank/DDBJ whole genome shotgun (WGS) entry which is preliminary data.</text>
</comment>
<keyword evidence="5" id="KW-1185">Reference proteome</keyword>
<evidence type="ECO:0000313" key="5">
    <source>
        <dbReference type="Proteomes" id="UP001358417"/>
    </source>
</evidence>
<protein>
    <recommendedName>
        <fullName evidence="6">Nucleoside phosphorylase domain-containing protein</fullName>
    </recommendedName>
</protein>
<dbReference type="GeneID" id="89969732"/>
<evidence type="ECO:0000256" key="1">
    <source>
        <dbReference type="SAM" id="MobiDB-lite"/>
    </source>
</evidence>
<feature type="region of interest" description="Disordered" evidence="1">
    <location>
        <begin position="1155"/>
        <end position="1179"/>
    </location>
</feature>
<dbReference type="SUPFAM" id="SSF48452">
    <property type="entry name" value="TPR-like"/>
    <property type="match status" value="2"/>
</dbReference>
<organism evidence="4 5">
    <name type="scientific">Exophiala bonariae</name>
    <dbReference type="NCBI Taxonomy" id="1690606"/>
    <lineage>
        <taxon>Eukaryota</taxon>
        <taxon>Fungi</taxon>
        <taxon>Dikarya</taxon>
        <taxon>Ascomycota</taxon>
        <taxon>Pezizomycotina</taxon>
        <taxon>Eurotiomycetes</taxon>
        <taxon>Chaetothyriomycetidae</taxon>
        <taxon>Chaetothyriales</taxon>
        <taxon>Herpotrichiellaceae</taxon>
        <taxon>Exophiala</taxon>
    </lineage>
</organism>
<sequence length="1179" mass="131047">MTTPSPPRSRDRFKIAIICALPLEADAVHAVFDVDWEDEGMKYGKARGDSNTYSTGAIAGHPVVLAHMPTLGLSNASATAALLRSSFPQIQLSLVVGICGVAPVHPVTREEIVLGDIIISTAVIQTDFGRLYPGGFRRKTEIEDSLGRSTPEIRSFVSKLQTRQVQMRMMKNMASSLHSNGFASYPGAHHDHLYEASYLHQHKEDTRCEQCSLGSGTCPMSCDELQCEAEFLIPRQRHASYQNSYDLLDYTPSIHFGRYGSASSVIKSGQDRDRIAFEDKVVGFEMEGAGVWDHGPTIVIKGACDYADSHKNKRWQTYAAASGAACLKAFLTEWTGVDESSTTGTKICSVTAGIVLIFHFLTCADEPSPVVSPIDRQSKTVWHVPFDQLSGFIGREDEVKRLQEKLFEVSSRRVVAILGLGGMGKSRLALEIAFQTRKDQPDCAILWIDASDRLTFEKDVLAIAKKLGIPGATDEQADFKQLFKQGLSSSSLGKWLLVIDNADDEALWGKPADLDPDTSMLGQYLPNTSNGSILITTRTRRVAVTLAGRDILNLAEPSAESASKMFMGMLEDEALAGDALTTSRLLEKLTLLPLAITQAASFINMTQISAKSYLNLVNQPKEEEVIKLLSKDFGDPSRCSSAKNPVATTWFISFKHIRTNHPLAADILSSMACFHEKNIPQSLLPPLSRTMSDVDTHEAIGVLIGYSFVRRHTSTTTFELVYDLHRLVQLAARNWLSMDDSLTRWKRLCIEQTNQVFPAVLDENKEIWTMYLPHAQRLCDDSELATTPARYHLLQFVADCFLEMGKYAEAVRIQKLVVQHFETSNGDVDRDRPLSLAYGHLGRALRFNGDDVGAQYYLEKGLSIAKEVFSPDDVDVLVIQEMLASIYRGQGLLKEAEEQMVKLMHTSTRALGLEHFRTLGIMDGLAKIYEDQDRVQEAELLMHKTVLLASKALGELHGLTLGYKRRLASLFYRQNRLKEAEELKIYVWKTQTKLLGPDHPSTLWNMGELALVYAAQNRLEDAEAMETQLLKKLTLGLGPQHPGTLTCMINLACTLNKQGKIVEAIQLMSQCVQISVRLFGAEHRDTQRSASTLAIWRCHRDIATHSQHNPGASQEQETQDYTAQVTHITPQAASTTMRVNDSEQPNALLAAAPAALADRRHRKRARRSRARSANELLRL</sequence>
<dbReference type="SUPFAM" id="SSF53167">
    <property type="entry name" value="Purine and uridine phosphorylases"/>
    <property type="match status" value="1"/>
</dbReference>
<evidence type="ECO:0000259" key="2">
    <source>
        <dbReference type="Pfam" id="PF00931"/>
    </source>
</evidence>
<accession>A0AAV9NCW5</accession>
<dbReference type="GO" id="GO:0003824">
    <property type="term" value="F:catalytic activity"/>
    <property type="evidence" value="ECO:0007669"/>
    <property type="project" value="InterPro"/>
</dbReference>
<dbReference type="PANTHER" id="PTHR46082:SF6">
    <property type="entry name" value="AAA+ ATPASE DOMAIN-CONTAINING PROTEIN-RELATED"/>
    <property type="match status" value="1"/>
</dbReference>
<dbReference type="InterPro" id="IPR035994">
    <property type="entry name" value="Nucleoside_phosphorylase_sf"/>
</dbReference>
<dbReference type="Proteomes" id="UP001358417">
    <property type="component" value="Unassembled WGS sequence"/>
</dbReference>
<feature type="domain" description="NB-ARC" evidence="2">
    <location>
        <begin position="395"/>
        <end position="547"/>
    </location>
</feature>
<proteinExistence type="predicted"/>
<name>A0AAV9NCW5_9EURO</name>